<dbReference type="RefSeq" id="WP_111570566.1">
    <property type="nucleotide sequence ID" value="NZ_PIPK01000021.1"/>
</dbReference>
<dbReference type="Pfam" id="PF04250">
    <property type="entry name" value="DUF429"/>
    <property type="match status" value="1"/>
</dbReference>
<dbReference type="Proteomes" id="UP000287865">
    <property type="component" value="Unassembled WGS sequence"/>
</dbReference>
<dbReference type="Proteomes" id="UP000249203">
    <property type="component" value="Unassembled WGS sequence"/>
</dbReference>
<proteinExistence type="predicted"/>
<gene>
    <name evidence="1" type="ORF">B0I24_12315</name>
    <name evidence="2" type="ORF">CWE07_14080</name>
</gene>
<evidence type="ECO:0000313" key="4">
    <source>
        <dbReference type="Proteomes" id="UP000287865"/>
    </source>
</evidence>
<dbReference type="PIRSF" id="PIRSF018008">
    <property type="entry name" value="UCP018008"/>
    <property type="match status" value="1"/>
</dbReference>
<evidence type="ECO:0000313" key="1">
    <source>
        <dbReference type="EMBL" id="RAJ92941.1"/>
    </source>
</evidence>
<comment type="caution">
    <text evidence="1">The sequence shown here is derived from an EMBL/GenBank/DDBJ whole genome shotgun (WGS) entry which is preliminary data.</text>
</comment>
<name>A0A327WMM5_9GAMM</name>
<dbReference type="OrthoDB" id="9801824at2"/>
<accession>A0A327WMM5</accession>
<evidence type="ECO:0000313" key="2">
    <source>
        <dbReference type="EMBL" id="RUO18335.1"/>
    </source>
</evidence>
<sequence>MKTLIIGFDSAWTARKKGAMVAVISSHDTQTSNPEYKLLQPPVIVDWSTALQQVRTWVDSHSPFATKIYIDQPTIVSNTSGQRPVENIVGSLISYHYGGMQPSSLKRDDMFGPLAPITNFINALNADVRMSPTTAPIQIFETYPTLSIIAKGWLSSKAGSARSRLPRYNPENRAKFSLADWQQLCQQLAQDFKQKGISEICDYLATLEALDKPDKYDQDRLDACLCLMAGLDAAVGKTMTVGQPDTGFIVVPYGEAAYEKLVARCIPTGRDPDAWLNHLIPQVTYRQGSLDDVVLFQGKGQSVP</sequence>
<dbReference type="AlphaFoldDB" id="A0A327WMM5"/>
<organism evidence="1 3">
    <name type="scientific">Aliidiomarina maris</name>
    <dbReference type="NCBI Taxonomy" id="531312"/>
    <lineage>
        <taxon>Bacteria</taxon>
        <taxon>Pseudomonadati</taxon>
        <taxon>Pseudomonadota</taxon>
        <taxon>Gammaproteobacteria</taxon>
        <taxon>Alteromonadales</taxon>
        <taxon>Idiomarinaceae</taxon>
        <taxon>Aliidiomarina</taxon>
    </lineage>
</organism>
<evidence type="ECO:0000313" key="3">
    <source>
        <dbReference type="Proteomes" id="UP000249203"/>
    </source>
</evidence>
<dbReference type="EMBL" id="PIPK01000021">
    <property type="protein sequence ID" value="RUO18335.1"/>
    <property type="molecule type" value="Genomic_DNA"/>
</dbReference>
<keyword evidence="4" id="KW-1185">Reference proteome</keyword>
<reference evidence="2 4" key="1">
    <citation type="journal article" date="2018" name="Front. Microbiol.">
        <title>Genome-Based Analysis Reveals the Taxonomy and Diversity of the Family Idiomarinaceae.</title>
        <authorList>
            <person name="Liu Y."/>
            <person name="Lai Q."/>
            <person name="Shao Z."/>
        </authorList>
    </citation>
    <scope>NUCLEOTIDE SEQUENCE [LARGE SCALE GENOMIC DNA]</scope>
    <source>
        <strain evidence="2 4">CF12-14</strain>
    </source>
</reference>
<reference evidence="1 3" key="2">
    <citation type="submission" date="2018-06" db="EMBL/GenBank/DDBJ databases">
        <title>Genomic Encyclopedia of Type Strains, Phase III (KMG-III): the genomes of soil and plant-associated and newly described type strains.</title>
        <authorList>
            <person name="Whitman W."/>
        </authorList>
    </citation>
    <scope>NUCLEOTIDE SEQUENCE [LARGE SCALE GENOMIC DNA]</scope>
    <source>
        <strain evidence="1 3">CGMCC 1.15366</strain>
    </source>
</reference>
<protein>
    <submittedName>
        <fullName evidence="1">Putative RNase H-like nuclease</fullName>
    </submittedName>
</protein>
<dbReference type="EMBL" id="QLMD01000023">
    <property type="protein sequence ID" value="RAJ92941.1"/>
    <property type="molecule type" value="Genomic_DNA"/>
</dbReference>
<dbReference type="InterPro" id="IPR008306">
    <property type="entry name" value="UCP018008"/>
</dbReference>
<dbReference type="InterPro" id="IPR007362">
    <property type="entry name" value="DUF429"/>
</dbReference>